<dbReference type="SMART" id="SM00355">
    <property type="entry name" value="ZnF_C2H2"/>
    <property type="match status" value="3"/>
</dbReference>
<dbReference type="PANTHER" id="PTHR45718:SF4">
    <property type="entry name" value="TRANSCRIPTIONAL ACTIVATOR CUBITUS INTERRUPTUS"/>
    <property type="match status" value="1"/>
</dbReference>
<dbReference type="EMBL" id="MBFT01000338">
    <property type="protein sequence ID" value="PVU93012.1"/>
    <property type="molecule type" value="Genomic_DNA"/>
</dbReference>
<evidence type="ECO:0000313" key="11">
    <source>
        <dbReference type="EMBL" id="PVU88938.1"/>
    </source>
</evidence>
<evidence type="ECO:0000313" key="12">
    <source>
        <dbReference type="EMBL" id="PVU91102.1"/>
    </source>
</evidence>
<evidence type="ECO:0000256" key="5">
    <source>
        <dbReference type="ARBA" id="ARBA00022833"/>
    </source>
</evidence>
<dbReference type="OrthoDB" id="3197614at2759"/>
<evidence type="ECO:0000256" key="7">
    <source>
        <dbReference type="PROSITE-ProRule" id="PRU00042"/>
    </source>
</evidence>
<dbReference type="EMBL" id="MBFT01000442">
    <property type="protein sequence ID" value="PVU91102.1"/>
    <property type="molecule type" value="Genomic_DNA"/>
</dbReference>
<proteinExistence type="predicted"/>
<evidence type="ECO:0000256" key="9">
    <source>
        <dbReference type="SAM" id="MobiDB-lite"/>
    </source>
</evidence>
<dbReference type="PANTHER" id="PTHR45718">
    <property type="entry name" value="TRANSCRIPTIONAL ACTIVATOR CUBITUS INTERRUPTUS"/>
    <property type="match status" value="1"/>
</dbReference>
<keyword evidence="4 7" id="KW-0863">Zinc-finger</keyword>
<feature type="domain" description="C2H2-type" evidence="10">
    <location>
        <begin position="294"/>
        <end position="326"/>
    </location>
</feature>
<gene>
    <name evidence="13" type="ORF">BB559_003496</name>
    <name evidence="12" type="ORF">BB559_004309</name>
    <name evidence="11" type="ORF">BB559_005297</name>
</gene>
<sequence>MNNVFTRKQNSYYHASLPTSLPKYQYYPNAVYPNSAYQNTAYPNSAYQNTAYPKSAYQNTAYPNTTFQNTSCAHPNFQTHQYSSKETSLNLPSMKSIISSFDNKNLDSSSLNEMPLHSYSTPRQYNLAQKSQYSFASNPYRNNPFSRDHYKYKSFSSYRRSSPYSTSRKTTISGPLYYNNINSLEYIEHGSLTNSVNSNCSLDRLLNKVDINPVSKNQEHVNHHFHKHINPGPNIYNHTAFTPLVFNKSHIINNNSGVKSAVCRWNNCSESFYTLSHLMDHMVRMHVGRGKSFYVCGWSDCLRENKPFTKRHKLLNHLRTHTGERPFTCTFPNCRKQFSRPDSLQTHALYYSQKAEEYEDSGKLELAYEAHKTSAEHYYKILENTVDPVNVNALNGLWITQCQRARLCKTSHLQQKANKEQTEFEDESAGSLESKEKKELDTLEQDFENFWNYIENWVSNPIAFTSSKLDNSHYGKIVDSFYFVSQDMDQSGLNNVPTNISLYPNSNQSENNNETKQESEIVQKRVDKDEEINTKPQKVGPSSGGFKSRVEKTEYLERENDALKQTIKQLSTKVTGMESAKVENFMLKSSIFKLKEEFNRHAKHLVNSRYRDNKGIAGGSREQMFFGNSQDGNYPEDCEVEEKNYQSLKNEIKELREKNEEQAKVIEKYKSRWEKLKESAKKKRQQQTESKK</sequence>
<keyword evidence="3" id="KW-0677">Repeat</keyword>
<dbReference type="SUPFAM" id="SSF57667">
    <property type="entry name" value="beta-beta-alpha zinc fingers"/>
    <property type="match status" value="2"/>
</dbReference>
<evidence type="ECO:0000313" key="14">
    <source>
        <dbReference type="Proteomes" id="UP000245699"/>
    </source>
</evidence>
<dbReference type="PROSITE" id="PS00028">
    <property type="entry name" value="ZINC_FINGER_C2H2_1"/>
    <property type="match status" value="1"/>
</dbReference>
<dbReference type="GO" id="GO:0000981">
    <property type="term" value="F:DNA-binding transcription factor activity, RNA polymerase II-specific"/>
    <property type="evidence" value="ECO:0007669"/>
    <property type="project" value="TreeGrafter"/>
</dbReference>
<dbReference type="Proteomes" id="UP000245699">
    <property type="component" value="Unassembled WGS sequence"/>
</dbReference>
<feature type="compositionally biased region" description="Basic and acidic residues" evidence="9">
    <location>
        <begin position="513"/>
        <end position="533"/>
    </location>
</feature>
<protein>
    <recommendedName>
        <fullName evidence="10">C2H2-type domain-containing protein</fullName>
    </recommendedName>
</protein>
<feature type="coiled-coil region" evidence="8">
    <location>
        <begin position="553"/>
        <end position="580"/>
    </location>
</feature>
<evidence type="ECO:0000256" key="1">
    <source>
        <dbReference type="ARBA" id="ARBA00004123"/>
    </source>
</evidence>
<dbReference type="InterPro" id="IPR036181">
    <property type="entry name" value="MIT_dom_sf"/>
</dbReference>
<dbReference type="InterPro" id="IPR036236">
    <property type="entry name" value="Znf_C2H2_sf"/>
</dbReference>
<feature type="region of interest" description="Disordered" evidence="9">
    <location>
        <begin position="416"/>
        <end position="437"/>
    </location>
</feature>
<dbReference type="InterPro" id="IPR048420">
    <property type="entry name" value="Zap1-like_Znf1"/>
</dbReference>
<organism evidence="11 14">
    <name type="scientific">Furculomyces boomerangus</name>
    <dbReference type="NCBI Taxonomy" id="61424"/>
    <lineage>
        <taxon>Eukaryota</taxon>
        <taxon>Fungi</taxon>
        <taxon>Fungi incertae sedis</taxon>
        <taxon>Zoopagomycota</taxon>
        <taxon>Kickxellomycotina</taxon>
        <taxon>Harpellomycetes</taxon>
        <taxon>Harpellales</taxon>
        <taxon>Harpellaceae</taxon>
        <taxon>Furculomyces</taxon>
    </lineage>
</organism>
<evidence type="ECO:0000256" key="3">
    <source>
        <dbReference type="ARBA" id="ARBA00022737"/>
    </source>
</evidence>
<dbReference type="Pfam" id="PF21816">
    <property type="entry name" value="Zap1_zf1"/>
    <property type="match status" value="1"/>
</dbReference>
<dbReference type="GO" id="GO:0005634">
    <property type="term" value="C:nucleus"/>
    <property type="evidence" value="ECO:0007669"/>
    <property type="project" value="UniProtKB-SubCell"/>
</dbReference>
<keyword evidence="8" id="KW-0175">Coiled coil</keyword>
<accession>A0A2T9Y9C1</accession>
<evidence type="ECO:0000259" key="10">
    <source>
        <dbReference type="PROSITE" id="PS50157"/>
    </source>
</evidence>
<dbReference type="GO" id="GO:0000978">
    <property type="term" value="F:RNA polymerase II cis-regulatory region sequence-specific DNA binding"/>
    <property type="evidence" value="ECO:0007669"/>
    <property type="project" value="TreeGrafter"/>
</dbReference>
<dbReference type="Pfam" id="PF23561">
    <property type="entry name" value="zf-C2H2_15"/>
    <property type="match status" value="1"/>
</dbReference>
<keyword evidence="14" id="KW-1185">Reference proteome</keyword>
<evidence type="ECO:0000256" key="6">
    <source>
        <dbReference type="ARBA" id="ARBA00023242"/>
    </source>
</evidence>
<dbReference type="Gene3D" id="3.30.160.60">
    <property type="entry name" value="Classic Zinc Finger"/>
    <property type="match status" value="3"/>
</dbReference>
<dbReference type="STRING" id="61424.A0A2T9Y9C1"/>
<reference evidence="11 14" key="1">
    <citation type="journal article" date="2018" name="MBio">
        <title>Comparative Genomics Reveals the Core Gene Toolbox for the Fungus-Insect Symbiosis.</title>
        <authorList>
            <person name="Wang Y."/>
            <person name="Stata M."/>
            <person name="Wang W."/>
            <person name="Stajich J.E."/>
            <person name="White M.M."/>
            <person name="Moncalvo J.M."/>
        </authorList>
    </citation>
    <scope>NUCLEOTIDE SEQUENCE [LARGE SCALE GENOMIC DNA]</scope>
    <source>
        <strain evidence="11 14">AUS-77-4</strain>
    </source>
</reference>
<dbReference type="GO" id="GO:0008270">
    <property type="term" value="F:zinc ion binding"/>
    <property type="evidence" value="ECO:0007669"/>
    <property type="project" value="UniProtKB-KW"/>
</dbReference>
<evidence type="ECO:0000313" key="13">
    <source>
        <dbReference type="EMBL" id="PVU93012.1"/>
    </source>
</evidence>
<dbReference type="AlphaFoldDB" id="A0A2T9Y9C1"/>
<dbReference type="InterPro" id="IPR043359">
    <property type="entry name" value="GLI-like"/>
</dbReference>
<feature type="region of interest" description="Disordered" evidence="9">
    <location>
        <begin position="504"/>
        <end position="549"/>
    </location>
</feature>
<dbReference type="InterPro" id="IPR056436">
    <property type="entry name" value="Znf-C2H2_ZIC1-5/GLI1-3-like"/>
</dbReference>
<feature type="domain" description="C2H2-type" evidence="10">
    <location>
        <begin position="261"/>
        <end position="291"/>
    </location>
</feature>
<dbReference type="InterPro" id="IPR013087">
    <property type="entry name" value="Znf_C2H2_type"/>
</dbReference>
<comment type="subcellular location">
    <subcellularLocation>
        <location evidence="1">Nucleus</location>
    </subcellularLocation>
</comment>
<dbReference type="EMBL" id="MBFT01000589">
    <property type="protein sequence ID" value="PVU88938.1"/>
    <property type="molecule type" value="Genomic_DNA"/>
</dbReference>
<feature type="domain" description="C2H2-type" evidence="10">
    <location>
        <begin position="327"/>
        <end position="356"/>
    </location>
</feature>
<name>A0A2T9Y9C1_9FUNG</name>
<evidence type="ECO:0000256" key="4">
    <source>
        <dbReference type="ARBA" id="ARBA00022771"/>
    </source>
</evidence>
<keyword evidence="2" id="KW-0479">Metal-binding</keyword>
<keyword evidence="5" id="KW-0862">Zinc</keyword>
<dbReference type="SUPFAM" id="SSF116846">
    <property type="entry name" value="MIT domain"/>
    <property type="match status" value="1"/>
</dbReference>
<keyword evidence="6" id="KW-0539">Nucleus</keyword>
<feature type="coiled-coil region" evidence="8">
    <location>
        <begin position="638"/>
        <end position="686"/>
    </location>
</feature>
<evidence type="ECO:0000256" key="8">
    <source>
        <dbReference type="SAM" id="Coils"/>
    </source>
</evidence>
<comment type="caution">
    <text evidence="11">The sequence shown here is derived from an EMBL/GenBank/DDBJ whole genome shotgun (WGS) entry which is preliminary data.</text>
</comment>
<evidence type="ECO:0000256" key="2">
    <source>
        <dbReference type="ARBA" id="ARBA00022723"/>
    </source>
</evidence>
<dbReference type="PROSITE" id="PS50157">
    <property type="entry name" value="ZINC_FINGER_C2H2_2"/>
    <property type="match status" value="3"/>
</dbReference>